<organism evidence="1 2">
    <name type="scientific">Dendrobium thyrsiflorum</name>
    <name type="common">Pinecone-like raceme dendrobium</name>
    <name type="synonym">Orchid</name>
    <dbReference type="NCBI Taxonomy" id="117978"/>
    <lineage>
        <taxon>Eukaryota</taxon>
        <taxon>Viridiplantae</taxon>
        <taxon>Streptophyta</taxon>
        <taxon>Embryophyta</taxon>
        <taxon>Tracheophyta</taxon>
        <taxon>Spermatophyta</taxon>
        <taxon>Magnoliopsida</taxon>
        <taxon>Liliopsida</taxon>
        <taxon>Asparagales</taxon>
        <taxon>Orchidaceae</taxon>
        <taxon>Epidendroideae</taxon>
        <taxon>Malaxideae</taxon>
        <taxon>Dendrobiinae</taxon>
        <taxon>Dendrobium</taxon>
    </lineage>
</organism>
<keyword evidence="2" id="KW-1185">Reference proteome</keyword>
<dbReference type="Proteomes" id="UP001552299">
    <property type="component" value="Unassembled WGS sequence"/>
</dbReference>
<sequence>MGSNDFGVFGLDWGRSERRRAEGRAWWLQALGRIGRLKLSVWRNGNWSLSFGLRRRSGCNDAVRSVIGRRIWHVSSNWQFCRQMAPQVNGYDRGPLNRVVCCQMAPLNYGYDQSLYAPQ</sequence>
<proteinExistence type="predicted"/>
<evidence type="ECO:0000313" key="2">
    <source>
        <dbReference type="Proteomes" id="UP001552299"/>
    </source>
</evidence>
<accession>A0ABD0UC80</accession>
<name>A0ABD0UC80_DENTH</name>
<dbReference type="AlphaFoldDB" id="A0ABD0UC80"/>
<protein>
    <submittedName>
        <fullName evidence="1">Uncharacterized protein</fullName>
    </submittedName>
</protein>
<evidence type="ECO:0000313" key="1">
    <source>
        <dbReference type="EMBL" id="KAL0907931.1"/>
    </source>
</evidence>
<reference evidence="1 2" key="1">
    <citation type="journal article" date="2024" name="Plant Biotechnol. J.">
        <title>Dendrobium thyrsiflorum genome and its molecular insights into genes involved in important horticultural traits.</title>
        <authorList>
            <person name="Chen B."/>
            <person name="Wang J.Y."/>
            <person name="Zheng P.J."/>
            <person name="Li K.L."/>
            <person name="Liang Y.M."/>
            <person name="Chen X.F."/>
            <person name="Zhang C."/>
            <person name="Zhao X."/>
            <person name="He X."/>
            <person name="Zhang G.Q."/>
            <person name="Liu Z.J."/>
            <person name="Xu Q."/>
        </authorList>
    </citation>
    <scope>NUCLEOTIDE SEQUENCE [LARGE SCALE GENOMIC DNA]</scope>
    <source>
        <strain evidence="1">GZMU011</strain>
    </source>
</reference>
<comment type="caution">
    <text evidence="1">The sequence shown here is derived from an EMBL/GenBank/DDBJ whole genome shotgun (WGS) entry which is preliminary data.</text>
</comment>
<dbReference type="EMBL" id="JANQDX010000017">
    <property type="protein sequence ID" value="KAL0907931.1"/>
    <property type="molecule type" value="Genomic_DNA"/>
</dbReference>
<gene>
    <name evidence="1" type="ORF">M5K25_022388</name>
</gene>